<evidence type="ECO:0000313" key="3">
    <source>
        <dbReference type="Proteomes" id="UP000612233"/>
    </source>
</evidence>
<keyword evidence="3" id="KW-1185">Reference proteome</keyword>
<dbReference type="AlphaFoldDB" id="A0A927GJ29"/>
<reference evidence="2" key="1">
    <citation type="submission" date="2020-09" db="EMBL/GenBank/DDBJ databases">
        <authorList>
            <person name="Kim M.K."/>
        </authorList>
    </citation>
    <scope>NUCLEOTIDE SEQUENCE</scope>
    <source>
        <strain evidence="2">BT664</strain>
    </source>
</reference>
<dbReference type="Pfam" id="PF09346">
    <property type="entry name" value="SMI1_KNR4"/>
    <property type="match status" value="1"/>
</dbReference>
<gene>
    <name evidence="2" type="ORF">IC235_08750</name>
</gene>
<feature type="domain" description="Knr4/Smi1-like" evidence="1">
    <location>
        <begin position="30"/>
        <end position="196"/>
    </location>
</feature>
<dbReference type="Gene3D" id="3.40.1580.10">
    <property type="entry name" value="SMI1/KNR4-like"/>
    <property type="match status" value="1"/>
</dbReference>
<sequence length="254" mass="29628">MNYVQRFTEMVGALQTQPEVQLLTFCTFPPASEDQLLAIEQALGFPLDEAIKDFYRQTNGLQLRWIMKANPKFDSEAHQFQDAPEDWTYAAYDYWPDDGSVFLWPIDKVLYYDWKDFIYFDGMNNIDKERFAGKTYGLLSFKEKIKPFDFFSKYENMSFFLDGTSNPPVIMGTDNQAVYTDSVVTNFTSYLEFLLYTKGIVLAREALYSKYNGHEKGVLQTDASYFEGLPPIELVTYHSEEGTFELPFIKNFWT</sequence>
<dbReference type="EMBL" id="JACXAD010000008">
    <property type="protein sequence ID" value="MBD2767980.1"/>
    <property type="molecule type" value="Genomic_DNA"/>
</dbReference>
<protein>
    <submittedName>
        <fullName evidence="2">SMI1/KNR4 family protein</fullName>
    </submittedName>
</protein>
<accession>A0A927GJ29</accession>
<proteinExistence type="predicted"/>
<dbReference type="InterPro" id="IPR018958">
    <property type="entry name" value="Knr4/Smi1-like_dom"/>
</dbReference>
<dbReference type="SUPFAM" id="SSF160631">
    <property type="entry name" value="SMI1/KNR4-like"/>
    <property type="match status" value="1"/>
</dbReference>
<organism evidence="2 3">
    <name type="scientific">Hymenobacter montanus</name>
    <dbReference type="NCBI Taxonomy" id="2771359"/>
    <lineage>
        <taxon>Bacteria</taxon>
        <taxon>Pseudomonadati</taxon>
        <taxon>Bacteroidota</taxon>
        <taxon>Cytophagia</taxon>
        <taxon>Cytophagales</taxon>
        <taxon>Hymenobacteraceae</taxon>
        <taxon>Hymenobacter</taxon>
    </lineage>
</organism>
<name>A0A927GJ29_9BACT</name>
<dbReference type="Proteomes" id="UP000612233">
    <property type="component" value="Unassembled WGS sequence"/>
</dbReference>
<dbReference type="InterPro" id="IPR037883">
    <property type="entry name" value="Knr4/Smi1-like_sf"/>
</dbReference>
<dbReference type="SMART" id="SM00860">
    <property type="entry name" value="SMI1_KNR4"/>
    <property type="match status" value="1"/>
</dbReference>
<evidence type="ECO:0000259" key="1">
    <source>
        <dbReference type="SMART" id="SM00860"/>
    </source>
</evidence>
<evidence type="ECO:0000313" key="2">
    <source>
        <dbReference type="EMBL" id="MBD2767980.1"/>
    </source>
</evidence>
<comment type="caution">
    <text evidence="2">The sequence shown here is derived from an EMBL/GenBank/DDBJ whole genome shotgun (WGS) entry which is preliminary data.</text>
</comment>
<dbReference type="RefSeq" id="WP_191004799.1">
    <property type="nucleotide sequence ID" value="NZ_JACXAD010000008.1"/>
</dbReference>